<evidence type="ECO:0000313" key="8">
    <source>
        <dbReference type="EMBL" id="POP54069.1"/>
    </source>
</evidence>
<dbReference type="Gene3D" id="3.30.160.150">
    <property type="entry name" value="Lipoprotein like domain"/>
    <property type="match status" value="1"/>
</dbReference>
<gene>
    <name evidence="6" type="primary">lptE</name>
    <name evidence="8" type="ORF">C0068_02040</name>
    <name evidence="9" type="ORF">D0911_16735</name>
</gene>
<reference evidence="8 10" key="1">
    <citation type="submission" date="2018-01" db="EMBL/GenBank/DDBJ databases">
        <authorList>
            <person name="Yu X.-D."/>
        </authorList>
    </citation>
    <scope>NUCLEOTIDE SEQUENCE [LARGE SCALE GENOMIC DNA]</scope>
    <source>
        <strain evidence="8 10">ZX-21</strain>
    </source>
</reference>
<dbReference type="EMBL" id="PQGG01000007">
    <property type="protein sequence ID" value="POP54069.1"/>
    <property type="molecule type" value="Genomic_DNA"/>
</dbReference>
<keyword evidence="2 6" id="KW-0472">Membrane</keyword>
<dbReference type="PROSITE" id="PS51257">
    <property type="entry name" value="PROKAR_LIPOPROTEIN"/>
    <property type="match status" value="1"/>
</dbReference>
<feature type="signal peptide" evidence="7">
    <location>
        <begin position="1"/>
        <end position="28"/>
    </location>
</feature>
<evidence type="ECO:0000256" key="4">
    <source>
        <dbReference type="ARBA" id="ARBA00023237"/>
    </source>
</evidence>
<keyword evidence="4 6" id="KW-0998">Cell outer membrane</keyword>
<organism evidence="8 10">
    <name type="scientific">Zhongshania marina</name>
    <dbReference type="NCBI Taxonomy" id="2304603"/>
    <lineage>
        <taxon>Bacteria</taxon>
        <taxon>Pseudomonadati</taxon>
        <taxon>Pseudomonadota</taxon>
        <taxon>Gammaproteobacteria</taxon>
        <taxon>Cellvibrionales</taxon>
        <taxon>Spongiibacteraceae</taxon>
        <taxon>Zhongshania</taxon>
    </lineage>
</organism>
<comment type="subunit">
    <text evidence="6">Component of the lipopolysaccharide transport and assembly complex. Interacts with LptD.</text>
</comment>
<accession>A0A2S4HJD2</accession>
<dbReference type="AlphaFoldDB" id="A0A2S4HJD2"/>
<dbReference type="GO" id="GO:1990351">
    <property type="term" value="C:transporter complex"/>
    <property type="evidence" value="ECO:0007669"/>
    <property type="project" value="TreeGrafter"/>
</dbReference>
<keyword evidence="1 6" id="KW-0732">Signal</keyword>
<evidence type="ECO:0000313" key="10">
    <source>
        <dbReference type="Proteomes" id="UP000237222"/>
    </source>
</evidence>
<reference evidence="9 11" key="2">
    <citation type="submission" date="2018-10" db="EMBL/GenBank/DDBJ databases">
        <title>Draft genome sequence of Zhongshania sp. DSW25-10.</title>
        <authorList>
            <person name="Oh J."/>
        </authorList>
    </citation>
    <scope>NUCLEOTIDE SEQUENCE [LARGE SCALE GENOMIC DNA]</scope>
    <source>
        <strain evidence="9 11">DSW25-10</strain>
    </source>
</reference>
<dbReference type="GO" id="GO:0015920">
    <property type="term" value="P:lipopolysaccharide transport"/>
    <property type="evidence" value="ECO:0007669"/>
    <property type="project" value="TreeGrafter"/>
</dbReference>
<dbReference type="PANTHER" id="PTHR38098:SF1">
    <property type="entry name" value="LPS-ASSEMBLY LIPOPROTEIN LPTE"/>
    <property type="match status" value="1"/>
</dbReference>
<evidence type="ECO:0000256" key="2">
    <source>
        <dbReference type="ARBA" id="ARBA00023136"/>
    </source>
</evidence>
<protein>
    <recommendedName>
        <fullName evidence="6">LPS-assembly lipoprotein LptE</fullName>
    </recommendedName>
</protein>
<evidence type="ECO:0000256" key="1">
    <source>
        <dbReference type="ARBA" id="ARBA00022729"/>
    </source>
</evidence>
<comment type="similarity">
    <text evidence="6">Belongs to the LptE lipoprotein family.</text>
</comment>
<dbReference type="PANTHER" id="PTHR38098">
    <property type="entry name" value="LPS-ASSEMBLY LIPOPROTEIN LPTE"/>
    <property type="match status" value="1"/>
</dbReference>
<dbReference type="InterPro" id="IPR007485">
    <property type="entry name" value="LPS_assembly_LptE"/>
</dbReference>
<comment type="subcellular location">
    <subcellularLocation>
        <location evidence="6">Cell outer membrane</location>
        <topology evidence="6">Lipid-anchor</topology>
    </subcellularLocation>
</comment>
<evidence type="ECO:0000256" key="6">
    <source>
        <dbReference type="HAMAP-Rule" id="MF_01186"/>
    </source>
</evidence>
<comment type="function">
    <text evidence="6">Together with LptD, is involved in the assembly of lipopolysaccharide (LPS) at the surface of the outer membrane. Required for the proper assembly of LptD. Binds LPS and may serve as the LPS recognition site at the outer membrane.</text>
</comment>
<comment type="caution">
    <text evidence="8">The sequence shown here is derived from an EMBL/GenBank/DDBJ whole genome shotgun (WGS) entry which is preliminary data.</text>
</comment>
<evidence type="ECO:0000313" key="9">
    <source>
        <dbReference type="EMBL" id="RNL59033.1"/>
    </source>
</evidence>
<dbReference type="EMBL" id="RHGB01000023">
    <property type="protein sequence ID" value="RNL59033.1"/>
    <property type="molecule type" value="Genomic_DNA"/>
</dbReference>
<evidence type="ECO:0000256" key="7">
    <source>
        <dbReference type="SAM" id="SignalP"/>
    </source>
</evidence>
<dbReference type="HAMAP" id="MF_01186">
    <property type="entry name" value="LPS_assembly_LptE"/>
    <property type="match status" value="1"/>
</dbReference>
<evidence type="ECO:0000256" key="5">
    <source>
        <dbReference type="ARBA" id="ARBA00023288"/>
    </source>
</evidence>
<dbReference type="Proteomes" id="UP000237222">
    <property type="component" value="Unassembled WGS sequence"/>
</dbReference>
<keyword evidence="3 6" id="KW-0564">Palmitate</keyword>
<feature type="chain" id="PRO_5015392243" description="LPS-assembly lipoprotein LptE" evidence="7">
    <location>
        <begin position="29"/>
        <end position="174"/>
    </location>
</feature>
<evidence type="ECO:0000313" key="11">
    <source>
        <dbReference type="Proteomes" id="UP000274695"/>
    </source>
</evidence>
<keyword evidence="5 6" id="KW-0449">Lipoprotein</keyword>
<keyword evidence="11" id="KW-1185">Reference proteome</keyword>
<sequence length="174" mass="19459">MSLLTKLATKTFIAAACLILAGCGFALRGDTSIDASLQPIYILSDRASQELSLSLKRQFAINDVSISKSRKNAKLIVIIKLLDEDKRSVALDREARDAEYALFESASIELQSPDGKNLRGPHTLQQRRLIVNDPDNPVGEETESTIVRAEMREQLSIRLARQVEFWSHQIQEAH</sequence>
<proteinExistence type="inferred from homology"/>
<dbReference type="GO" id="GO:0043165">
    <property type="term" value="P:Gram-negative-bacterium-type cell outer membrane assembly"/>
    <property type="evidence" value="ECO:0007669"/>
    <property type="project" value="UniProtKB-UniRule"/>
</dbReference>
<dbReference type="Pfam" id="PF04390">
    <property type="entry name" value="LptE"/>
    <property type="match status" value="1"/>
</dbReference>
<name>A0A2S4HJD2_9GAMM</name>
<evidence type="ECO:0000256" key="3">
    <source>
        <dbReference type="ARBA" id="ARBA00023139"/>
    </source>
</evidence>
<dbReference type="GO" id="GO:0001530">
    <property type="term" value="F:lipopolysaccharide binding"/>
    <property type="evidence" value="ECO:0007669"/>
    <property type="project" value="TreeGrafter"/>
</dbReference>
<dbReference type="Proteomes" id="UP000274695">
    <property type="component" value="Unassembled WGS sequence"/>
</dbReference>
<dbReference type="GO" id="GO:0009279">
    <property type="term" value="C:cell outer membrane"/>
    <property type="evidence" value="ECO:0007669"/>
    <property type="project" value="UniProtKB-SubCell"/>
</dbReference>